<gene>
    <name evidence="21" type="ORF">PSYICH_LOCUS10319</name>
</gene>
<reference evidence="21" key="1">
    <citation type="submission" date="2022-01" db="EMBL/GenBank/DDBJ databases">
        <authorList>
            <person name="King R."/>
        </authorList>
    </citation>
    <scope>NUCLEOTIDE SEQUENCE</scope>
</reference>
<keyword evidence="2 17" id="KW-0813">Transport</keyword>
<evidence type="ECO:0000256" key="9">
    <source>
        <dbReference type="ARBA" id="ARBA00022989"/>
    </source>
</evidence>
<feature type="transmembrane region" description="Helical" evidence="17">
    <location>
        <begin position="1065"/>
        <end position="1089"/>
    </location>
</feature>
<dbReference type="FunFam" id="1.10.238.10:FF:000150">
    <property type="entry name" value="Sodium channel protein"/>
    <property type="match status" value="1"/>
</dbReference>
<feature type="compositionally biased region" description="Polar residues" evidence="18">
    <location>
        <begin position="367"/>
        <end position="380"/>
    </location>
</feature>
<dbReference type="GO" id="GO:0086010">
    <property type="term" value="P:membrane depolarization during action potential"/>
    <property type="evidence" value="ECO:0007669"/>
    <property type="project" value="TreeGrafter"/>
</dbReference>
<dbReference type="PRINTS" id="PR00170">
    <property type="entry name" value="NACHANNEL"/>
</dbReference>
<keyword evidence="22" id="KW-1185">Reference proteome</keyword>
<dbReference type="FunFam" id="1.20.120.350:FF:000039">
    <property type="entry name" value="Sodium channel protein"/>
    <property type="match status" value="1"/>
</dbReference>
<dbReference type="FunFam" id="1.10.287.70:FF:000370">
    <property type="entry name" value="Sodium channel protein 60E"/>
    <property type="match status" value="1"/>
</dbReference>
<dbReference type="PANTHER" id="PTHR10037:SF62">
    <property type="entry name" value="SODIUM CHANNEL PROTEIN 60E"/>
    <property type="match status" value="1"/>
</dbReference>
<evidence type="ECO:0000256" key="7">
    <source>
        <dbReference type="ARBA" id="ARBA00022737"/>
    </source>
</evidence>
<keyword evidence="6 17" id="KW-0812">Transmembrane</keyword>
<evidence type="ECO:0000313" key="21">
    <source>
        <dbReference type="EMBL" id="CAH1110117.1"/>
    </source>
</evidence>
<evidence type="ECO:0000259" key="20">
    <source>
        <dbReference type="Pfam" id="PF16905"/>
    </source>
</evidence>
<feature type="compositionally biased region" description="Basic and acidic residues" evidence="18">
    <location>
        <begin position="351"/>
        <end position="363"/>
    </location>
</feature>
<evidence type="ECO:0000256" key="10">
    <source>
        <dbReference type="ARBA" id="ARBA00023053"/>
    </source>
</evidence>
<feature type="compositionally biased region" description="Low complexity" evidence="18">
    <location>
        <begin position="1333"/>
        <end position="1348"/>
    </location>
</feature>
<keyword evidence="14" id="KW-0325">Glycoprotein</keyword>
<feature type="region of interest" description="Disordered" evidence="18">
    <location>
        <begin position="1329"/>
        <end position="1351"/>
    </location>
</feature>
<organism evidence="21 22">
    <name type="scientific">Psylliodes chrysocephalus</name>
    <dbReference type="NCBI Taxonomy" id="3402493"/>
    <lineage>
        <taxon>Eukaryota</taxon>
        <taxon>Metazoa</taxon>
        <taxon>Ecdysozoa</taxon>
        <taxon>Arthropoda</taxon>
        <taxon>Hexapoda</taxon>
        <taxon>Insecta</taxon>
        <taxon>Pterygota</taxon>
        <taxon>Neoptera</taxon>
        <taxon>Endopterygota</taxon>
        <taxon>Coleoptera</taxon>
        <taxon>Polyphaga</taxon>
        <taxon>Cucujiformia</taxon>
        <taxon>Chrysomeloidea</taxon>
        <taxon>Chrysomelidae</taxon>
        <taxon>Galerucinae</taxon>
        <taxon>Alticini</taxon>
        <taxon>Psylliodes</taxon>
    </lineage>
</organism>
<feature type="transmembrane region" description="Helical" evidence="17">
    <location>
        <begin position="563"/>
        <end position="586"/>
    </location>
</feature>
<evidence type="ECO:0000256" key="2">
    <source>
        <dbReference type="ARBA" id="ARBA00022448"/>
    </source>
</evidence>
<evidence type="ECO:0000256" key="14">
    <source>
        <dbReference type="ARBA" id="ARBA00023180"/>
    </source>
</evidence>
<feature type="region of interest" description="Disordered" evidence="18">
    <location>
        <begin position="1473"/>
        <end position="1521"/>
    </location>
</feature>
<dbReference type="GO" id="GO:0001518">
    <property type="term" value="C:voltage-gated sodium channel complex"/>
    <property type="evidence" value="ECO:0007669"/>
    <property type="project" value="UniProtKB-UniRule"/>
</dbReference>
<evidence type="ECO:0000256" key="11">
    <source>
        <dbReference type="ARBA" id="ARBA00023065"/>
    </source>
</evidence>
<comment type="similarity">
    <text evidence="17">Belongs to the sodium channel (TC 1.A.1.10) family.</text>
</comment>
<feature type="region of interest" description="Disordered" evidence="18">
    <location>
        <begin position="308"/>
        <end position="443"/>
    </location>
</feature>
<feature type="transmembrane region" description="Helical" evidence="17">
    <location>
        <begin position="21"/>
        <end position="39"/>
    </location>
</feature>
<keyword evidence="4" id="KW-1003">Cell membrane</keyword>
<keyword evidence="7" id="KW-0677">Repeat</keyword>
<evidence type="ECO:0000256" key="13">
    <source>
        <dbReference type="ARBA" id="ARBA00023157"/>
    </source>
</evidence>
<feature type="transmembrane region" description="Helical" evidence="17">
    <location>
        <begin position="909"/>
        <end position="928"/>
    </location>
</feature>
<feature type="compositionally biased region" description="Acidic residues" evidence="18">
    <location>
        <begin position="1476"/>
        <end position="1485"/>
    </location>
</feature>
<dbReference type="FunFam" id="1.10.287.70:FF:000047">
    <property type="entry name" value="Sodium channel protein"/>
    <property type="match status" value="1"/>
</dbReference>
<keyword evidence="16 17" id="KW-0407">Ion channel</keyword>
<evidence type="ECO:0000256" key="12">
    <source>
        <dbReference type="ARBA" id="ARBA00023136"/>
    </source>
</evidence>
<feature type="region of interest" description="Disordered" evidence="18">
    <location>
        <begin position="1271"/>
        <end position="1290"/>
    </location>
</feature>
<dbReference type="FunFam" id="1.20.120.350:FF:000053">
    <property type="entry name" value="Sodium channel protein"/>
    <property type="match status" value="1"/>
</dbReference>
<feature type="transmembrane region" description="Helical" evidence="17">
    <location>
        <begin position="646"/>
        <end position="672"/>
    </location>
</feature>
<feature type="region of interest" description="Disordered" evidence="18">
    <location>
        <begin position="1368"/>
        <end position="1459"/>
    </location>
</feature>
<comment type="caution">
    <text evidence="17">Lacks conserved residue(s) required for the propagation of feature annotation.</text>
</comment>
<dbReference type="Gene3D" id="1.10.287.70">
    <property type="match status" value="3"/>
</dbReference>
<proteinExistence type="inferred from homology"/>
<feature type="transmembrane region" description="Helical" evidence="17">
    <location>
        <begin position="876"/>
        <end position="897"/>
    </location>
</feature>
<dbReference type="GO" id="GO:0019228">
    <property type="term" value="P:neuronal action potential"/>
    <property type="evidence" value="ECO:0007669"/>
    <property type="project" value="TreeGrafter"/>
</dbReference>
<feature type="compositionally biased region" description="Basic residues" evidence="18">
    <location>
        <begin position="1400"/>
        <end position="1411"/>
    </location>
</feature>
<keyword evidence="12 17" id="KW-0472">Membrane</keyword>
<dbReference type="EMBL" id="OV651816">
    <property type="protein sequence ID" value="CAH1110117.1"/>
    <property type="molecule type" value="Genomic_DNA"/>
</dbReference>
<dbReference type="GO" id="GO:0022843">
    <property type="term" value="F:voltage-gated monoatomic cation channel activity"/>
    <property type="evidence" value="ECO:0007669"/>
    <property type="project" value="UniProtKB-ARBA"/>
</dbReference>
<dbReference type="CDD" id="cd13433">
    <property type="entry name" value="Na_channel_gate"/>
    <property type="match status" value="1"/>
</dbReference>
<feature type="domain" description="Ion transport" evidence="19">
    <location>
        <begin position="532"/>
        <end position="797"/>
    </location>
</feature>
<dbReference type="InterPro" id="IPR043203">
    <property type="entry name" value="VGCC_Ca_Na"/>
</dbReference>
<feature type="compositionally biased region" description="Basic and acidic residues" evidence="18">
    <location>
        <begin position="1368"/>
        <end position="1384"/>
    </location>
</feature>
<dbReference type="InterPro" id="IPR001696">
    <property type="entry name" value="Na_channel_asu"/>
</dbReference>
<protein>
    <recommendedName>
        <fullName evidence="17">Sodium channel protein</fullName>
    </recommendedName>
</protein>
<comment type="function">
    <text evidence="17">Mediates the voltage-dependent sodium ion permeability of excitable membranes. Assuming opened or closed conformations in response to the voltage difference across the membrane, the protein forms a sodium-selective channel through which Na(+) ions may pass in accordance with their electrochemical gradient.</text>
</comment>
<dbReference type="PANTHER" id="PTHR10037">
    <property type="entry name" value="VOLTAGE-GATED CATION CHANNEL CALCIUM AND SODIUM"/>
    <property type="match status" value="1"/>
</dbReference>
<dbReference type="SUPFAM" id="SSF81324">
    <property type="entry name" value="Voltage-gated potassium channels"/>
    <property type="match status" value="3"/>
</dbReference>
<feature type="transmembrane region" description="Helical" evidence="17">
    <location>
        <begin position="532"/>
        <end position="551"/>
    </location>
</feature>
<dbReference type="Gene3D" id="1.20.120.350">
    <property type="entry name" value="Voltage-gated potassium channels. Chain C"/>
    <property type="match status" value="3"/>
</dbReference>
<feature type="region of interest" description="Disordered" evidence="18">
    <location>
        <begin position="1238"/>
        <end position="1262"/>
    </location>
</feature>
<feature type="transmembrane region" description="Helical" evidence="17">
    <location>
        <begin position="966"/>
        <end position="999"/>
    </location>
</feature>
<feature type="transmembrane region" description="Helical" evidence="17">
    <location>
        <begin position="129"/>
        <end position="160"/>
    </location>
</feature>
<feature type="domain" description="Ion transport" evidence="19">
    <location>
        <begin position="20"/>
        <end position="252"/>
    </location>
</feature>
<keyword evidence="15 17" id="KW-0739">Sodium transport</keyword>
<evidence type="ECO:0000256" key="4">
    <source>
        <dbReference type="ARBA" id="ARBA00022475"/>
    </source>
</evidence>
<dbReference type="GO" id="GO:0005248">
    <property type="term" value="F:voltage-gated sodium channel activity"/>
    <property type="evidence" value="ECO:0007669"/>
    <property type="project" value="InterPro"/>
</dbReference>
<keyword evidence="3 17" id="KW-0894">Sodium channel</keyword>
<evidence type="ECO:0000256" key="16">
    <source>
        <dbReference type="ARBA" id="ARBA00023303"/>
    </source>
</evidence>
<feature type="transmembrane region" description="Helical" evidence="17">
    <location>
        <begin position="764"/>
        <end position="788"/>
    </location>
</feature>
<evidence type="ECO:0000259" key="19">
    <source>
        <dbReference type="Pfam" id="PF00520"/>
    </source>
</evidence>
<evidence type="ECO:0000256" key="3">
    <source>
        <dbReference type="ARBA" id="ARBA00022461"/>
    </source>
</evidence>
<accession>A0A9P0D4J2</accession>
<evidence type="ECO:0000313" key="22">
    <source>
        <dbReference type="Proteomes" id="UP001153636"/>
    </source>
</evidence>
<evidence type="ECO:0000256" key="8">
    <source>
        <dbReference type="ARBA" id="ARBA00022882"/>
    </source>
</evidence>
<evidence type="ECO:0000256" key="15">
    <source>
        <dbReference type="ARBA" id="ARBA00023201"/>
    </source>
</evidence>
<feature type="domain" description="Ion transport" evidence="19">
    <location>
        <begin position="848"/>
        <end position="1099"/>
    </location>
</feature>
<dbReference type="FunFam" id="1.20.120.350:FF:000019">
    <property type="entry name" value="Sodium channel protein"/>
    <property type="match status" value="1"/>
</dbReference>
<dbReference type="OrthoDB" id="2984333at2759"/>
<feature type="domain" description="Voltage-dependent L-type calcium channel IQ-associated" evidence="20">
    <location>
        <begin position="1111"/>
        <end position="1151"/>
    </location>
</feature>
<feature type="transmembrane region" description="Helical" evidence="17">
    <location>
        <begin position="592"/>
        <end position="614"/>
    </location>
</feature>
<dbReference type="Gene3D" id="1.10.238.10">
    <property type="entry name" value="EF-hand"/>
    <property type="match status" value="1"/>
</dbReference>
<feature type="compositionally biased region" description="Polar residues" evidence="18">
    <location>
        <begin position="393"/>
        <end position="424"/>
    </location>
</feature>
<evidence type="ECO:0000256" key="6">
    <source>
        <dbReference type="ARBA" id="ARBA00022692"/>
    </source>
</evidence>
<feature type="transmembrane region" description="Helical" evidence="17">
    <location>
        <begin position="850"/>
        <end position="870"/>
    </location>
</feature>
<evidence type="ECO:0000256" key="5">
    <source>
        <dbReference type="ARBA" id="ARBA00022495"/>
    </source>
</evidence>
<dbReference type="Pfam" id="PF00520">
    <property type="entry name" value="Ion_trans"/>
    <property type="match status" value="3"/>
</dbReference>
<dbReference type="PROSITE" id="PS50096">
    <property type="entry name" value="IQ"/>
    <property type="match status" value="1"/>
</dbReference>
<keyword evidence="9 17" id="KW-1133">Transmembrane helix</keyword>
<dbReference type="InterPro" id="IPR044564">
    <property type="entry name" value="Na_chnl_inactivation_gate"/>
</dbReference>
<keyword evidence="10 17" id="KW-0915">Sodium</keyword>
<evidence type="ECO:0000256" key="18">
    <source>
        <dbReference type="SAM" id="MobiDB-lite"/>
    </source>
</evidence>
<sequence length="1521" mass="173834">MDYEGWLQLQQSLYQIVKDPLFELAITVCIVLNTMFLAMEHHGMSESVLRCLDIGNKVFTSIFTFECCLKIMALSKDFFHCGWNIFDLIIVSASLLDLIFELVDGLSVLRGLRLLRVLKLAQSWITMKVLLSIIISTIGALGNLTLVLAIVIYIFAVIGMQLFSKDYTEEKFFPDPVPRWNFTDFFHSFMMIFRILCGEWIEPLWDCMRAEKAEGSGTCLAVFLPTLVMGNFMVLNLFLALLLNSFNSEELKTRKEEVGDESKLAQSFQRIRDLVRKGRLTEQKENENNSRLEQIVREVMQRHAEEEALRAAEKTSKSSQQTIVGFPRDKRSYQEAMNRPISIISYDPPEYQEKIPENEEYNKKTKYSSLGNTSEESGTPKSGKKTREARLLQNMSSGLGTTNSSKEETSLINPKSNTQCTSVDSENEEQRTPRQKNCDNIFDGGDKPWQTLVSYVDELTVGGRRNSKGQYADGMGNFPGFGKKKPPRVAPDCFPSNFYERCSCLNRCADSKVGKKWVWLRKLVLDVVDTAAFEWFILVLIFASSVTLCFEDIHLDENQDLKLVLYWTNLAFSVIFIIEMFLKWIALGFHKYFTSFWTLLDFLIVFVSLFSLLIEENENLRVLRSLRTLRALRPLRAISRWQGMRIVVNALMYAIPSIFNVLLVCLVFWLIFSIMGVQFFSGKFFKCVDDEGERLDTSIVDNKWECLNKNFTWINAKISFDHVGIAYLALFQVATFEGWMEVMADAVDARGVDLQPQREANLYAYIYFVIFIVCGSFFTLNLFIGVIIDNFNMLKKKYEGGVLEMFLTESQKHYYTAMKKLGRKKPQKVIKRPMNQCLAMFYDLSNSRRFEIAIFVLIFLNMLSMGIEHYGQPHAVFFVLEVSNAFFTTVFGLEAIVKIIGLRYHYFTVPWNVFDFLLVLASILGILMEDIMIDFPVSPTLLRVVRVFRIGRILRLIKAAKGIRKLLFALIVSLPALFNIGALLALITFIYAIIGMFLFGHVRQQGALDDMVNFETFGRSMHLLFRLITSAGWNDVLESLMIEYPDCDPHYKHQSNGDCGYPLLAIIYFTSFIIINYMIVINMYIAIILENFNQAHQEEEIGIVEDDLEMFYIRWSKYDPHATQFIRFSQLSEFIASLDPPLGISKPNTVALVSFNLPIAKGNKIHCLDILHSLVKHVLGHVEETDNFRQLQEQMSVKFKKQFPTRKELEIVSSTRIWKRQDKAARLIQRTYKDYVKRKKEAEREQEDETTQTSSPGTGWQGRLSAFLHVHRGSRASSRKSSRASDASDLSELGGPWLNLPLLLLSSATNMSPEELDLTRDAADVSIKVSEATPESGTTPITPTPSSQPRRRSVYSFPFFLRHQDAVEKPDDKTSPLLGHKDIKASQTLHPVAPEESKPKRGSVVRRKRSGSVKSRPTSMTGSGCHRTQSEKCTSSDVSILVTEASPESLSLRPPLNRQNSESTIVQVLVHRESEEYNNEEEEDETSCHRIAEDDASDTPETENVPTDVVVNLNDDDRSCS</sequence>
<comment type="subcellular location">
    <subcellularLocation>
        <location evidence="1 17">Cell membrane</location>
        <topology evidence="1 17">Multi-pass membrane protein</topology>
    </subcellularLocation>
</comment>
<keyword evidence="5" id="KW-0691">RNA editing</keyword>
<feature type="transmembrane region" description="Helical" evidence="17">
    <location>
        <begin position="218"/>
        <end position="243"/>
    </location>
</feature>
<name>A0A9P0D4J2_9CUCU</name>
<keyword evidence="13" id="KW-1015">Disulfide bond</keyword>
<dbReference type="Proteomes" id="UP001153636">
    <property type="component" value="Chromosome 4"/>
</dbReference>
<evidence type="ECO:0000256" key="1">
    <source>
        <dbReference type="ARBA" id="ARBA00004651"/>
    </source>
</evidence>
<dbReference type="InterPro" id="IPR031649">
    <property type="entry name" value="GPHH_dom"/>
</dbReference>
<evidence type="ECO:0000256" key="17">
    <source>
        <dbReference type="RuleBase" id="RU361132"/>
    </source>
</evidence>
<keyword evidence="8 17" id="KW-0851">Voltage-gated channel</keyword>
<feature type="compositionally biased region" description="Basic residues" evidence="18">
    <location>
        <begin position="1271"/>
        <end position="1282"/>
    </location>
</feature>
<dbReference type="InterPro" id="IPR005821">
    <property type="entry name" value="Ion_trans_dom"/>
</dbReference>
<feature type="transmembrane region" description="Helical" evidence="17">
    <location>
        <begin position="85"/>
        <end position="109"/>
    </location>
</feature>
<dbReference type="Pfam" id="PF16905">
    <property type="entry name" value="GPHH"/>
    <property type="match status" value="1"/>
</dbReference>
<dbReference type="InterPro" id="IPR027359">
    <property type="entry name" value="Volt_channel_dom_sf"/>
</dbReference>
<keyword evidence="11 17" id="KW-0406">Ion transport</keyword>